<organism evidence="2">
    <name type="scientific">Vibrio cyclitrophicus</name>
    <dbReference type="NCBI Taxonomy" id="47951"/>
    <lineage>
        <taxon>Bacteria</taxon>
        <taxon>Pseudomonadati</taxon>
        <taxon>Pseudomonadota</taxon>
        <taxon>Gammaproteobacteria</taxon>
        <taxon>Vibrionales</taxon>
        <taxon>Vibrionaceae</taxon>
        <taxon>Vibrio</taxon>
    </lineage>
</organism>
<sequence>MSNSPSIIIEKLRIIGQDKNYDISFKEGVNIIWGDLDCGKSSILNLISYALGASHIDTYDQLEAKAKLCQLSVFLNNERYTFVRNIFDSNEYIRCYKGHFDVDSSPRLLAANLEQIDAAPDGYIAFYILELLGLPLTKIKVSPSQLDSTMNRVGFKDILKFIHLKQKNIAADSLLDMNNGSRYVKNKEVLKYLLNIHDEAVSVINSEISENKSLEKQKIKEKKGIIKFLQDADFDFEINVDSEIEKYDQLINEVDKQVDGLKNDHRKVLSFSSQIESEVNAINESLKNISVKRPTLIEDIDKYVKLKNTYEKERKSIKLSLDLDSKFNIDLKKPIICPLCNQSHNSDLTESKISPSILSNEKKSLDRKIRGITTLIDNIRSELGDFDTSERKLKEALFEIQNTYDEKYAKEVSVLIESISMLEKQKTDIFSQRKLLIRDKKFIDRIDKLNENLDNLEKVISRLEGDLKKAEEKCLNPSDVIQRLDFIFERLMEISGLSDMNGIEFNRKLDYIVRGKDFTKLTSGGVRTITSINIYLSKLIYAMKYDSYLPTLLMLDTPGNNIGRKRDMTKASDDASDPIIYENIYKRLGALSKISSKIGSKFQVIVVDNDLADSAEDNDDFYIAKRFSKSDPQFDSGLINDV</sequence>
<dbReference type="InterPro" id="IPR027417">
    <property type="entry name" value="P-loop_NTPase"/>
</dbReference>
<evidence type="ECO:0008006" key="3">
    <source>
        <dbReference type="Google" id="ProtNLM"/>
    </source>
</evidence>
<reference evidence="2" key="1">
    <citation type="submission" date="2016-07" db="EMBL/GenBank/DDBJ databases">
        <authorList>
            <person name="Kauffman K."/>
            <person name="Arevalo P."/>
            <person name="Polz M.F."/>
        </authorList>
    </citation>
    <scope>NUCLEOTIDE SEQUENCE</scope>
    <source>
        <strain evidence="2">10N.222.46.E12</strain>
    </source>
</reference>
<proteinExistence type="predicted"/>
<evidence type="ECO:0000313" key="2">
    <source>
        <dbReference type="EMBL" id="PMP25521.1"/>
    </source>
</evidence>
<name>A0A7Z1MGI3_9VIBR</name>
<dbReference type="AlphaFoldDB" id="A0A7Z1MGI3"/>
<dbReference type="SUPFAM" id="SSF52540">
    <property type="entry name" value="P-loop containing nucleoside triphosphate hydrolases"/>
    <property type="match status" value="1"/>
</dbReference>
<feature type="coiled-coil region" evidence="1">
    <location>
        <begin position="439"/>
        <end position="473"/>
    </location>
</feature>
<keyword evidence="1" id="KW-0175">Coiled coil</keyword>
<dbReference type="EMBL" id="MDBS01000056">
    <property type="protein sequence ID" value="PMP25521.1"/>
    <property type="molecule type" value="Genomic_DNA"/>
</dbReference>
<comment type="caution">
    <text evidence="2">The sequence shown here is derived from an EMBL/GenBank/DDBJ whole genome shotgun (WGS) entry which is preliminary data.</text>
</comment>
<protein>
    <recommendedName>
        <fullName evidence="3">Rad50/SbcC-type AAA domain-containing protein</fullName>
    </recommendedName>
</protein>
<accession>A0A7Z1MGI3</accession>
<reference evidence="2" key="2">
    <citation type="journal article" date="2018" name="Nature">
        <title>A major lineage of non-tailed dsDNA viruses as unrecognized killers of marine bacteria.</title>
        <authorList>
            <person name="Kauffman K.M."/>
            <person name="Hussain F.A."/>
            <person name="Yang J."/>
            <person name="Arevalo P."/>
            <person name="Brown J.M."/>
            <person name="Chang W.K."/>
            <person name="VanInsberghe D."/>
            <person name="Elsherbini J."/>
            <person name="Sharma R.S."/>
            <person name="Cutler M.B."/>
            <person name="Kelly L."/>
            <person name="Polz M.F."/>
        </authorList>
    </citation>
    <scope>NUCLEOTIDE SEQUENCE</scope>
    <source>
        <strain evidence="2">10N.222.46.E12</strain>
    </source>
</reference>
<dbReference type="Gene3D" id="3.40.50.300">
    <property type="entry name" value="P-loop containing nucleotide triphosphate hydrolases"/>
    <property type="match status" value="1"/>
</dbReference>
<gene>
    <name evidence="2" type="ORF">BCS90_01915</name>
</gene>
<evidence type="ECO:0000256" key="1">
    <source>
        <dbReference type="SAM" id="Coils"/>
    </source>
</evidence>